<sequence>MMCGACGHAHPETMGIVSQRRTDALGWNTYTYTHEPTHQGWVEPLGYSVIDSR</sequence>
<dbReference type="EMBL" id="LAZR01003888">
    <property type="protein sequence ID" value="KKN13767.1"/>
    <property type="molecule type" value="Genomic_DNA"/>
</dbReference>
<comment type="caution">
    <text evidence="1">The sequence shown here is derived from an EMBL/GenBank/DDBJ whole genome shotgun (WGS) entry which is preliminary data.</text>
</comment>
<gene>
    <name evidence="1" type="ORF">LCGC14_1003170</name>
</gene>
<accession>A0A0F9NNZ1</accession>
<name>A0A0F9NNZ1_9ZZZZ</name>
<proteinExistence type="predicted"/>
<organism evidence="1">
    <name type="scientific">marine sediment metagenome</name>
    <dbReference type="NCBI Taxonomy" id="412755"/>
    <lineage>
        <taxon>unclassified sequences</taxon>
        <taxon>metagenomes</taxon>
        <taxon>ecological metagenomes</taxon>
    </lineage>
</organism>
<reference evidence="1" key="1">
    <citation type="journal article" date="2015" name="Nature">
        <title>Complex archaea that bridge the gap between prokaryotes and eukaryotes.</title>
        <authorList>
            <person name="Spang A."/>
            <person name="Saw J.H."/>
            <person name="Jorgensen S.L."/>
            <person name="Zaremba-Niedzwiedzka K."/>
            <person name="Martijn J."/>
            <person name="Lind A.E."/>
            <person name="van Eijk R."/>
            <person name="Schleper C."/>
            <person name="Guy L."/>
            <person name="Ettema T.J."/>
        </authorList>
    </citation>
    <scope>NUCLEOTIDE SEQUENCE</scope>
</reference>
<evidence type="ECO:0000313" key="1">
    <source>
        <dbReference type="EMBL" id="KKN13767.1"/>
    </source>
</evidence>
<protein>
    <submittedName>
        <fullName evidence="1">Uncharacterized protein</fullName>
    </submittedName>
</protein>
<dbReference type="AlphaFoldDB" id="A0A0F9NNZ1"/>